<dbReference type="InterPro" id="IPR024294">
    <property type="entry name" value="DUF3810"/>
</dbReference>
<reference evidence="2 3" key="1">
    <citation type="submission" date="2020-09" db="EMBL/GenBank/DDBJ databases">
        <title>Genome sequences of type strains of Chitinophaga qingshengii and Chitinophaga varians.</title>
        <authorList>
            <person name="Kittiwongwattana C."/>
        </authorList>
    </citation>
    <scope>NUCLEOTIDE SEQUENCE [LARGE SCALE GENOMIC DNA]</scope>
    <source>
        <strain evidence="2 3">JCM 30026</strain>
    </source>
</reference>
<feature type="transmembrane region" description="Helical" evidence="1">
    <location>
        <begin position="89"/>
        <end position="116"/>
    </location>
</feature>
<feature type="transmembrane region" description="Helical" evidence="1">
    <location>
        <begin position="53"/>
        <end position="77"/>
    </location>
</feature>
<evidence type="ECO:0000313" key="2">
    <source>
        <dbReference type="EMBL" id="MBC9931959.1"/>
    </source>
</evidence>
<keyword evidence="1" id="KW-0472">Membrane</keyword>
<comment type="caution">
    <text evidence="2">The sequence shown here is derived from an EMBL/GenBank/DDBJ whole genome shotgun (WGS) entry which is preliminary data.</text>
</comment>
<gene>
    <name evidence="2" type="ORF">ICL07_16355</name>
</gene>
<keyword evidence="1" id="KW-0812">Transmembrane</keyword>
<dbReference type="Proteomes" id="UP000659124">
    <property type="component" value="Unassembled WGS sequence"/>
</dbReference>
<keyword evidence="3" id="KW-1185">Reference proteome</keyword>
<protein>
    <submittedName>
        <fullName evidence="2">DUF3810 domain-containing protein</fullName>
    </submittedName>
</protein>
<dbReference type="RefSeq" id="WP_188089098.1">
    <property type="nucleotide sequence ID" value="NZ_JACVFC010000002.1"/>
</dbReference>
<sequence length="360" mass="41431">METKAKIKKKIVRIVITLAGILLLKGCFSWSHRFSDVYFHRWYSSISMVFRQLTGIVPFSVGDVIYTAWIVSALFFLLKLCYKLIRMEWLNAGLLTLRGIHTLLSLYLAFLVLWGFNYDRNSLLRDTGIITGPYNTQQLYQLSDTLLRLTNAEKQRLGDTLGITPADNRQPLFDKAATAYRIAAERWPAFRYKSPCVKKALFGEWLNYPGVTGYLNPFTLEAQVNTTVPAVLQPIITCHEIAHQLGYAPEEDANFVGYLAATSMEDSHFRYAANFDMFLYSVRQLAVRDTSLAKNIWRQALPGVKADYKNIITFYEKYTGKVDDYSTLLYDQYLKANKQTKGIRSYSEVTGWLIAWFKIR</sequence>
<accession>A0ABR7TSK5</accession>
<evidence type="ECO:0000313" key="3">
    <source>
        <dbReference type="Proteomes" id="UP000659124"/>
    </source>
</evidence>
<organism evidence="2 3">
    <name type="scientific">Chitinophaga qingshengii</name>
    <dbReference type="NCBI Taxonomy" id="1569794"/>
    <lineage>
        <taxon>Bacteria</taxon>
        <taxon>Pseudomonadati</taxon>
        <taxon>Bacteroidota</taxon>
        <taxon>Chitinophagia</taxon>
        <taxon>Chitinophagales</taxon>
        <taxon>Chitinophagaceae</taxon>
        <taxon>Chitinophaga</taxon>
    </lineage>
</organism>
<name>A0ABR7TSK5_9BACT</name>
<dbReference type="EMBL" id="JACVFC010000002">
    <property type="protein sequence ID" value="MBC9931959.1"/>
    <property type="molecule type" value="Genomic_DNA"/>
</dbReference>
<evidence type="ECO:0000256" key="1">
    <source>
        <dbReference type="SAM" id="Phobius"/>
    </source>
</evidence>
<dbReference type="Pfam" id="PF12725">
    <property type="entry name" value="DUF3810"/>
    <property type="match status" value="1"/>
</dbReference>
<keyword evidence="1" id="KW-1133">Transmembrane helix</keyword>
<proteinExistence type="predicted"/>